<comment type="caution">
    <text evidence="13">The sequence shown here is derived from an EMBL/GenBank/DDBJ whole genome shotgun (WGS) entry which is preliminary data.</text>
</comment>
<feature type="transmembrane region" description="Helical" evidence="11">
    <location>
        <begin position="402"/>
        <end position="427"/>
    </location>
</feature>
<feature type="transmembrane region" description="Helical" evidence="11">
    <location>
        <begin position="475"/>
        <end position="494"/>
    </location>
</feature>
<keyword evidence="5" id="KW-0479">Metal-binding</keyword>
<dbReference type="InterPro" id="IPR050083">
    <property type="entry name" value="HtpX_protease"/>
</dbReference>
<comment type="cofactor">
    <cofactor evidence="1">
        <name>Zn(2+)</name>
        <dbReference type="ChEBI" id="CHEBI:29105"/>
    </cofactor>
</comment>
<keyword evidence="2" id="KW-1003">Cell membrane</keyword>
<evidence type="ECO:0000256" key="3">
    <source>
        <dbReference type="ARBA" id="ARBA00022670"/>
    </source>
</evidence>
<evidence type="ECO:0000256" key="7">
    <source>
        <dbReference type="ARBA" id="ARBA00022833"/>
    </source>
</evidence>
<gene>
    <name evidence="13" type="ORF">Voc01_066050</name>
</gene>
<dbReference type="Pfam" id="PF01435">
    <property type="entry name" value="Peptidase_M48"/>
    <property type="match status" value="1"/>
</dbReference>
<keyword evidence="9" id="KW-0482">Metalloprotease</keyword>
<organism evidence="13 14">
    <name type="scientific">Virgisporangium ochraceum</name>
    <dbReference type="NCBI Taxonomy" id="65505"/>
    <lineage>
        <taxon>Bacteria</taxon>
        <taxon>Bacillati</taxon>
        <taxon>Actinomycetota</taxon>
        <taxon>Actinomycetes</taxon>
        <taxon>Micromonosporales</taxon>
        <taxon>Micromonosporaceae</taxon>
        <taxon>Virgisporangium</taxon>
    </lineage>
</organism>
<keyword evidence="14" id="KW-1185">Reference proteome</keyword>
<feature type="transmembrane region" description="Helical" evidence="11">
    <location>
        <begin position="605"/>
        <end position="623"/>
    </location>
</feature>
<feature type="transmembrane region" description="Helical" evidence="11">
    <location>
        <begin position="697"/>
        <end position="721"/>
    </location>
</feature>
<keyword evidence="10 11" id="KW-0472">Membrane</keyword>
<evidence type="ECO:0000256" key="9">
    <source>
        <dbReference type="ARBA" id="ARBA00023049"/>
    </source>
</evidence>
<feature type="transmembrane region" description="Helical" evidence="11">
    <location>
        <begin position="28"/>
        <end position="51"/>
    </location>
</feature>
<reference evidence="13" key="1">
    <citation type="submission" date="2021-01" db="EMBL/GenBank/DDBJ databases">
        <title>Whole genome shotgun sequence of Virgisporangium ochraceum NBRC 16418.</title>
        <authorList>
            <person name="Komaki H."/>
            <person name="Tamura T."/>
        </authorList>
    </citation>
    <scope>NUCLEOTIDE SEQUENCE</scope>
    <source>
        <strain evidence="13">NBRC 16418</strain>
    </source>
</reference>
<evidence type="ECO:0000256" key="2">
    <source>
        <dbReference type="ARBA" id="ARBA00022475"/>
    </source>
</evidence>
<name>A0A8J3ZYP5_9ACTN</name>
<dbReference type="Proteomes" id="UP000635606">
    <property type="component" value="Unassembled WGS sequence"/>
</dbReference>
<dbReference type="GO" id="GO:0006508">
    <property type="term" value="P:proteolysis"/>
    <property type="evidence" value="ECO:0007669"/>
    <property type="project" value="UniProtKB-KW"/>
</dbReference>
<evidence type="ECO:0000256" key="8">
    <source>
        <dbReference type="ARBA" id="ARBA00022989"/>
    </source>
</evidence>
<dbReference type="AlphaFoldDB" id="A0A8J3ZYP5"/>
<dbReference type="Gene3D" id="3.30.2010.10">
    <property type="entry name" value="Metalloproteases ('zincins'), catalytic domain"/>
    <property type="match status" value="1"/>
</dbReference>
<keyword evidence="7" id="KW-0862">Zinc</keyword>
<feature type="transmembrane region" description="Helical" evidence="11">
    <location>
        <begin position="371"/>
        <end position="390"/>
    </location>
</feature>
<dbReference type="GO" id="GO:0046872">
    <property type="term" value="F:metal ion binding"/>
    <property type="evidence" value="ECO:0007669"/>
    <property type="project" value="UniProtKB-KW"/>
</dbReference>
<evidence type="ECO:0000313" key="14">
    <source>
        <dbReference type="Proteomes" id="UP000635606"/>
    </source>
</evidence>
<evidence type="ECO:0000256" key="5">
    <source>
        <dbReference type="ARBA" id="ARBA00022723"/>
    </source>
</evidence>
<dbReference type="EMBL" id="BOPH01000088">
    <property type="protein sequence ID" value="GIJ71688.1"/>
    <property type="molecule type" value="Genomic_DNA"/>
</dbReference>
<evidence type="ECO:0000313" key="13">
    <source>
        <dbReference type="EMBL" id="GIJ71688.1"/>
    </source>
</evidence>
<feature type="domain" description="Peptidase M48" evidence="12">
    <location>
        <begin position="143"/>
        <end position="326"/>
    </location>
</feature>
<evidence type="ECO:0000256" key="4">
    <source>
        <dbReference type="ARBA" id="ARBA00022692"/>
    </source>
</evidence>
<dbReference type="PANTHER" id="PTHR43221:SF2">
    <property type="entry name" value="PROTEASE HTPX HOMOLOG"/>
    <property type="match status" value="1"/>
</dbReference>
<accession>A0A8J3ZYP5</accession>
<evidence type="ECO:0000256" key="11">
    <source>
        <dbReference type="SAM" id="Phobius"/>
    </source>
</evidence>
<evidence type="ECO:0000256" key="6">
    <source>
        <dbReference type="ARBA" id="ARBA00022801"/>
    </source>
</evidence>
<keyword evidence="6" id="KW-0378">Hydrolase</keyword>
<keyword evidence="4 11" id="KW-0812">Transmembrane</keyword>
<dbReference type="InterPro" id="IPR001915">
    <property type="entry name" value="Peptidase_M48"/>
</dbReference>
<evidence type="ECO:0000256" key="1">
    <source>
        <dbReference type="ARBA" id="ARBA00001947"/>
    </source>
</evidence>
<feature type="transmembrane region" description="Helical" evidence="11">
    <location>
        <begin position="103"/>
        <end position="126"/>
    </location>
</feature>
<evidence type="ECO:0000256" key="10">
    <source>
        <dbReference type="ARBA" id="ARBA00023136"/>
    </source>
</evidence>
<evidence type="ECO:0000259" key="12">
    <source>
        <dbReference type="Pfam" id="PF01435"/>
    </source>
</evidence>
<feature type="transmembrane region" description="Helical" evidence="11">
    <location>
        <begin position="630"/>
        <end position="651"/>
    </location>
</feature>
<feature type="transmembrane region" description="Helical" evidence="11">
    <location>
        <begin position="663"/>
        <end position="688"/>
    </location>
</feature>
<dbReference type="GO" id="GO:0004222">
    <property type="term" value="F:metalloendopeptidase activity"/>
    <property type="evidence" value="ECO:0007669"/>
    <property type="project" value="InterPro"/>
</dbReference>
<keyword evidence="3" id="KW-0645">Protease</keyword>
<dbReference type="PANTHER" id="PTHR43221">
    <property type="entry name" value="PROTEASE HTPX"/>
    <property type="match status" value="1"/>
</dbReference>
<feature type="transmembrane region" description="Helical" evidence="11">
    <location>
        <begin position="439"/>
        <end position="463"/>
    </location>
</feature>
<feature type="transmembrane region" description="Helical" evidence="11">
    <location>
        <begin position="251"/>
        <end position="270"/>
    </location>
</feature>
<feature type="transmembrane region" description="Helical" evidence="11">
    <location>
        <begin position="514"/>
        <end position="537"/>
    </location>
</feature>
<protein>
    <recommendedName>
        <fullName evidence="12">Peptidase M48 domain-containing protein</fullName>
    </recommendedName>
</protein>
<keyword evidence="8 11" id="KW-1133">Transmembrane helix</keyword>
<feature type="transmembrane region" description="Helical" evidence="11">
    <location>
        <begin position="335"/>
        <end position="359"/>
    </location>
</feature>
<proteinExistence type="predicted"/>
<sequence>MTYAGQASVAAPGPDPRPRVLAFPAPSLARFGMLAVVLVITGAFAGIWLHLELRRDAYLARAEACEQEASRTPLTLPEPRATARRIQVADRCRAPAERERAGYMLGGALTAMLAGSAVVFLTPLVVRRRWRLRPLTVASVAVERRAAELAAGMGLRRTVRLRLGRSDLADPFAYGRPGVHRVALTRGLLAAYRSDPAVFDAVMRHELAHLRHGDVAWTAVASSVWYVVGPMLAVPVVVAVTGTGLSLLPGYLWRVTVLAVVVHLVTVATLRTREHDADLRAAEGRWEGALRSALSHARDAGGRPWYRRGPLALHPSPARRLAVLDRPQTVASLSFVDALVAGFLATTTVALVVEIGWTATVGTAAQAGARLAGALAAGALLGPVIGLALIRQVLVCRVVGQSPVLAPAAVGVGLGVAVGQIVAVAGTGTGRLAGLEQPVWLLVSASFAIGATMVCGSAAALLAGYAGRTRHARAVWIPAVLVTTAVYTVALWIAGQAQLLADGAGMSWLLAWSVTGLAAPAVLLAGASATAAAVTALTGRGSDVLPAWLSVGPPAPDRTPASPGGLTALVVGLSAGSGGAVVLAANRALRGAATTEAAQVQRFYTAVWIAAVAAAAATMALSVRSASRGPALAAVAGPVAVGTVVCGLVTLNLVQGTMPSWDAIWTVSRLSVALGVALGLLVAAAALFGHEGGPRPVVVAGATTVLTLVVAALIAAFPGAIVPTILLTA</sequence>
<feature type="transmembrane region" description="Helical" evidence="11">
    <location>
        <begin position="215"/>
        <end position="239"/>
    </location>
</feature>